<keyword evidence="2" id="KW-1185">Reference proteome</keyword>
<evidence type="ECO:0000313" key="2">
    <source>
        <dbReference type="Proteomes" id="UP001500630"/>
    </source>
</evidence>
<name>A0ABP6ZJM4_9ACTN</name>
<proteinExistence type="predicted"/>
<gene>
    <name evidence="1" type="ORF">GCM10022419_116090</name>
</gene>
<organism evidence="1 2">
    <name type="scientific">Nonomuraea rosea</name>
    <dbReference type="NCBI Taxonomy" id="638574"/>
    <lineage>
        <taxon>Bacteria</taxon>
        <taxon>Bacillati</taxon>
        <taxon>Actinomycetota</taxon>
        <taxon>Actinomycetes</taxon>
        <taxon>Streptosporangiales</taxon>
        <taxon>Streptosporangiaceae</taxon>
        <taxon>Nonomuraea</taxon>
    </lineage>
</organism>
<protein>
    <submittedName>
        <fullName evidence="1">Uncharacterized protein</fullName>
    </submittedName>
</protein>
<evidence type="ECO:0000313" key="1">
    <source>
        <dbReference type="EMBL" id="GAA3611896.1"/>
    </source>
</evidence>
<dbReference type="Proteomes" id="UP001500630">
    <property type="component" value="Unassembled WGS sequence"/>
</dbReference>
<sequence>MSRPSRRRGRPRACPDDVLLQAVTLRKKGVRLIDICNFFNAENIPMPGGRPSRHLRLGNTVVAPAAPHPAS</sequence>
<accession>A0ABP6ZJM4</accession>
<comment type="caution">
    <text evidence="1">The sequence shown here is derived from an EMBL/GenBank/DDBJ whole genome shotgun (WGS) entry which is preliminary data.</text>
</comment>
<reference evidence="2" key="1">
    <citation type="journal article" date="2019" name="Int. J. Syst. Evol. Microbiol.">
        <title>The Global Catalogue of Microorganisms (GCM) 10K type strain sequencing project: providing services to taxonomists for standard genome sequencing and annotation.</title>
        <authorList>
            <consortium name="The Broad Institute Genomics Platform"/>
            <consortium name="The Broad Institute Genome Sequencing Center for Infectious Disease"/>
            <person name="Wu L."/>
            <person name="Ma J."/>
        </authorList>
    </citation>
    <scope>NUCLEOTIDE SEQUENCE [LARGE SCALE GENOMIC DNA]</scope>
    <source>
        <strain evidence="2">JCM 17326</strain>
    </source>
</reference>
<dbReference type="EMBL" id="BAABDQ010000048">
    <property type="protein sequence ID" value="GAA3611896.1"/>
    <property type="molecule type" value="Genomic_DNA"/>
</dbReference>